<comment type="caution">
    <text evidence="3">The sequence shown here is derived from an EMBL/GenBank/DDBJ whole genome shotgun (WGS) entry which is preliminary data.</text>
</comment>
<reference evidence="3" key="1">
    <citation type="journal article" date="2021" name="PeerJ">
        <title>Extensive microbial diversity within the chicken gut microbiome revealed by metagenomics and culture.</title>
        <authorList>
            <person name="Gilroy R."/>
            <person name="Ravi A."/>
            <person name="Getino M."/>
            <person name="Pursley I."/>
            <person name="Horton D.L."/>
            <person name="Alikhan N.F."/>
            <person name="Baker D."/>
            <person name="Gharbi K."/>
            <person name="Hall N."/>
            <person name="Watson M."/>
            <person name="Adriaenssens E.M."/>
            <person name="Foster-Nyarko E."/>
            <person name="Jarju S."/>
            <person name="Secka A."/>
            <person name="Antonio M."/>
            <person name="Oren A."/>
            <person name="Chaudhuri R.R."/>
            <person name="La Ragione R."/>
            <person name="Hildebrand F."/>
            <person name="Pallen M.J."/>
        </authorList>
    </citation>
    <scope>NUCLEOTIDE SEQUENCE</scope>
    <source>
        <strain evidence="3">421</strain>
    </source>
</reference>
<proteinExistence type="predicted"/>
<name>A0A9D1RD79_9FIRM</name>
<feature type="compositionally biased region" description="Basic and acidic residues" evidence="1">
    <location>
        <begin position="183"/>
        <end position="192"/>
    </location>
</feature>
<organism evidence="3 4">
    <name type="scientific">Candidatus Eubacterium faecipullorum</name>
    <dbReference type="NCBI Taxonomy" id="2838571"/>
    <lineage>
        <taxon>Bacteria</taxon>
        <taxon>Bacillati</taxon>
        <taxon>Bacillota</taxon>
        <taxon>Clostridia</taxon>
        <taxon>Eubacteriales</taxon>
        <taxon>Eubacteriaceae</taxon>
        <taxon>Eubacterium</taxon>
    </lineage>
</organism>
<keyword evidence="2" id="KW-0472">Membrane</keyword>
<dbReference type="Proteomes" id="UP000824205">
    <property type="component" value="Unassembled WGS sequence"/>
</dbReference>
<feature type="compositionally biased region" description="Acidic residues" evidence="1">
    <location>
        <begin position="172"/>
        <end position="182"/>
    </location>
</feature>
<evidence type="ECO:0000256" key="1">
    <source>
        <dbReference type="SAM" id="MobiDB-lite"/>
    </source>
</evidence>
<reference evidence="3" key="2">
    <citation type="submission" date="2021-04" db="EMBL/GenBank/DDBJ databases">
        <authorList>
            <person name="Gilroy R."/>
        </authorList>
    </citation>
    <scope>NUCLEOTIDE SEQUENCE</scope>
    <source>
        <strain evidence="3">421</strain>
    </source>
</reference>
<keyword evidence="2" id="KW-1133">Transmembrane helix</keyword>
<protein>
    <submittedName>
        <fullName evidence="3">Uncharacterized protein</fullName>
    </submittedName>
</protein>
<evidence type="ECO:0000313" key="3">
    <source>
        <dbReference type="EMBL" id="HIW85310.1"/>
    </source>
</evidence>
<dbReference type="AlphaFoldDB" id="A0A9D1RD79"/>
<accession>A0A9D1RD79</accession>
<sequence length="192" mass="21309">MKDKTIRIISPVVTAIIAILDAAVLGYGIFAVVKLIQQFGTMSIIFAVIEVFALVVAILVSKEVLSNGVIFRDDEAEFTGVDDNNVILYDGVKEIEAYKDTAASLTKNFDMRHALIMFTMKDKKVNTIDLGIVANSTINKILDEFKARTNAESINFNQVKKTELFGKKNDTAENEESNSAEETNDKDMNIDF</sequence>
<feature type="region of interest" description="Disordered" evidence="1">
    <location>
        <begin position="166"/>
        <end position="192"/>
    </location>
</feature>
<feature type="transmembrane region" description="Helical" evidence="2">
    <location>
        <begin position="12"/>
        <end position="33"/>
    </location>
</feature>
<gene>
    <name evidence="3" type="ORF">IAA48_02335</name>
</gene>
<keyword evidence="2" id="KW-0812">Transmembrane</keyword>
<evidence type="ECO:0000256" key="2">
    <source>
        <dbReference type="SAM" id="Phobius"/>
    </source>
</evidence>
<feature type="transmembrane region" description="Helical" evidence="2">
    <location>
        <begin position="39"/>
        <end position="60"/>
    </location>
</feature>
<evidence type="ECO:0000313" key="4">
    <source>
        <dbReference type="Proteomes" id="UP000824205"/>
    </source>
</evidence>
<dbReference type="EMBL" id="DXGE01000011">
    <property type="protein sequence ID" value="HIW85310.1"/>
    <property type="molecule type" value="Genomic_DNA"/>
</dbReference>